<gene>
    <name evidence="2" type="ORF">AN964_24930</name>
</gene>
<dbReference type="Proteomes" id="UP000051888">
    <property type="component" value="Unassembled WGS sequence"/>
</dbReference>
<sequence length="146" mass="16535">MHIQRIFKFKNLFIITLIASFFLPWSNRLQGISDVTLTGFDYTGAMIFLISPILGIVLSIIPILCIIVLIQELRSQNTSKIRLLTSILTIILFLIAIIYHTMSGMLIGKTLTDSLIYQLSQIRYGVYIALFSSIFIIFGSNTNKVK</sequence>
<organism evidence="2 3">
    <name type="scientific">Heyndrickxia shackletonii</name>
    <dbReference type="NCBI Taxonomy" id="157838"/>
    <lineage>
        <taxon>Bacteria</taxon>
        <taxon>Bacillati</taxon>
        <taxon>Bacillota</taxon>
        <taxon>Bacilli</taxon>
        <taxon>Bacillales</taxon>
        <taxon>Bacillaceae</taxon>
        <taxon>Heyndrickxia</taxon>
    </lineage>
</organism>
<evidence type="ECO:0000256" key="1">
    <source>
        <dbReference type="SAM" id="Phobius"/>
    </source>
</evidence>
<dbReference type="RefSeq" id="WP_055742468.1">
    <property type="nucleotide sequence ID" value="NZ_JAAIWL010000041.1"/>
</dbReference>
<protein>
    <submittedName>
        <fullName evidence="2">Uncharacterized protein</fullName>
    </submittedName>
</protein>
<keyword evidence="1" id="KW-1133">Transmembrane helix</keyword>
<feature type="transmembrane region" description="Helical" evidence="1">
    <location>
        <begin position="47"/>
        <end position="69"/>
    </location>
</feature>
<evidence type="ECO:0000313" key="3">
    <source>
        <dbReference type="Proteomes" id="UP000051888"/>
    </source>
</evidence>
<comment type="caution">
    <text evidence="2">The sequence shown here is derived from an EMBL/GenBank/DDBJ whole genome shotgun (WGS) entry which is preliminary data.</text>
</comment>
<dbReference type="EMBL" id="LJJC01000015">
    <property type="protein sequence ID" value="KQL50859.1"/>
    <property type="molecule type" value="Genomic_DNA"/>
</dbReference>
<feature type="transmembrane region" description="Helical" evidence="1">
    <location>
        <begin position="81"/>
        <end position="102"/>
    </location>
</feature>
<keyword evidence="3" id="KW-1185">Reference proteome</keyword>
<dbReference type="AlphaFoldDB" id="A0A0Q3WS16"/>
<feature type="transmembrane region" description="Helical" evidence="1">
    <location>
        <begin position="122"/>
        <end position="140"/>
    </location>
</feature>
<accession>A0A0Q3WS16</accession>
<dbReference type="PATRIC" id="fig|157838.3.peg.5490"/>
<name>A0A0Q3WS16_9BACI</name>
<keyword evidence="1" id="KW-0472">Membrane</keyword>
<reference evidence="2 3" key="1">
    <citation type="submission" date="2015-09" db="EMBL/GenBank/DDBJ databases">
        <title>Genome sequencing project for genomic taxonomy and phylogenomics of Bacillus-like bacteria.</title>
        <authorList>
            <person name="Liu B."/>
            <person name="Wang J."/>
            <person name="Zhu Y."/>
            <person name="Liu G."/>
            <person name="Chen Q."/>
            <person name="Chen Z."/>
            <person name="Lan J."/>
            <person name="Che J."/>
            <person name="Ge C."/>
            <person name="Shi H."/>
            <person name="Pan Z."/>
            <person name="Liu X."/>
        </authorList>
    </citation>
    <scope>NUCLEOTIDE SEQUENCE [LARGE SCALE GENOMIC DNA]</scope>
    <source>
        <strain evidence="2 3">LMG 18435</strain>
    </source>
</reference>
<keyword evidence="1" id="KW-0812">Transmembrane</keyword>
<proteinExistence type="predicted"/>
<evidence type="ECO:0000313" key="2">
    <source>
        <dbReference type="EMBL" id="KQL50859.1"/>
    </source>
</evidence>